<protein>
    <submittedName>
        <fullName evidence="3">Chromosome partitioning protein ParA</fullName>
    </submittedName>
</protein>
<keyword evidence="2" id="KW-1185">Reference proteome</keyword>
<name>A0A183A5N5_9TREM</name>
<evidence type="ECO:0000313" key="2">
    <source>
        <dbReference type="Proteomes" id="UP000272942"/>
    </source>
</evidence>
<sequence>MTPVSLEVTGSPVFMKHRIIPLGLREPVKKALDEMRNYIPVQMSKTVQKNPEDLNDYSSKPALITEERSFIQAAADVVIAHEL</sequence>
<dbReference type="WBParaSite" id="ECPE_0000227001-mRNA-1">
    <property type="protein sequence ID" value="ECPE_0000227001-mRNA-1"/>
    <property type="gene ID" value="ECPE_0000227001"/>
</dbReference>
<proteinExistence type="predicted"/>
<accession>A0A183A5N5</accession>
<evidence type="ECO:0000313" key="3">
    <source>
        <dbReference type="WBParaSite" id="ECPE_0000227001-mRNA-1"/>
    </source>
</evidence>
<reference evidence="3" key="1">
    <citation type="submission" date="2016-06" db="UniProtKB">
        <authorList>
            <consortium name="WormBaseParasite"/>
        </authorList>
    </citation>
    <scope>IDENTIFICATION</scope>
</reference>
<dbReference type="Proteomes" id="UP000272942">
    <property type="component" value="Unassembled WGS sequence"/>
</dbReference>
<organism evidence="3">
    <name type="scientific">Echinostoma caproni</name>
    <dbReference type="NCBI Taxonomy" id="27848"/>
    <lineage>
        <taxon>Eukaryota</taxon>
        <taxon>Metazoa</taxon>
        <taxon>Spiralia</taxon>
        <taxon>Lophotrochozoa</taxon>
        <taxon>Platyhelminthes</taxon>
        <taxon>Trematoda</taxon>
        <taxon>Digenea</taxon>
        <taxon>Plagiorchiida</taxon>
        <taxon>Echinostomata</taxon>
        <taxon>Echinostomatoidea</taxon>
        <taxon>Echinostomatidae</taxon>
        <taxon>Echinostoma</taxon>
    </lineage>
</organism>
<reference evidence="1 2" key="2">
    <citation type="submission" date="2018-11" db="EMBL/GenBank/DDBJ databases">
        <authorList>
            <consortium name="Pathogen Informatics"/>
        </authorList>
    </citation>
    <scope>NUCLEOTIDE SEQUENCE [LARGE SCALE GENOMIC DNA]</scope>
    <source>
        <strain evidence="1 2">Egypt</strain>
    </source>
</reference>
<dbReference type="EMBL" id="UZAN01039509">
    <property type="protein sequence ID" value="VDP65970.1"/>
    <property type="molecule type" value="Genomic_DNA"/>
</dbReference>
<gene>
    <name evidence="1" type="ORF">ECPE_LOCUS2270</name>
</gene>
<dbReference type="AlphaFoldDB" id="A0A183A5N5"/>
<evidence type="ECO:0000313" key="1">
    <source>
        <dbReference type="EMBL" id="VDP65970.1"/>
    </source>
</evidence>